<evidence type="ECO:0000313" key="2">
    <source>
        <dbReference type="Proteomes" id="UP001622968"/>
    </source>
</evidence>
<keyword evidence="2" id="KW-1185">Reference proteome</keyword>
<accession>A0ABW8QK74</accession>
<dbReference type="InterPro" id="IPR024410">
    <property type="entry name" value="Phage_TAC_12"/>
</dbReference>
<organism evidence="1 2">
    <name type="scientific">Serratia sarumanii</name>
    <dbReference type="NCBI Taxonomy" id="3020826"/>
    <lineage>
        <taxon>Bacteria</taxon>
        <taxon>Pseudomonadati</taxon>
        <taxon>Pseudomonadota</taxon>
        <taxon>Gammaproteobacteria</taxon>
        <taxon>Enterobacterales</taxon>
        <taxon>Yersiniaceae</taxon>
        <taxon>Serratia</taxon>
    </lineage>
</organism>
<dbReference type="RefSeq" id="WP_197836541.1">
    <property type="nucleotide sequence ID" value="NZ_JBJHGH010000001.1"/>
</dbReference>
<comment type="caution">
    <text evidence="1">The sequence shown here is derived from an EMBL/GenBank/DDBJ whole genome shotgun (WGS) entry which is preliminary data.</text>
</comment>
<dbReference type="Proteomes" id="UP001622968">
    <property type="component" value="Unassembled WGS sequence"/>
</dbReference>
<reference evidence="1 2" key="1">
    <citation type="submission" date="2024-11" db="EMBL/GenBank/DDBJ databases">
        <title>Draft genomes of five putative biosurfactant-producing Serratia sp. isolates from Laguna de Bay, Philippines.</title>
        <authorList>
            <person name="Lantican N."/>
            <person name="Barredo G.A."/>
            <person name="Rosana A."/>
            <person name="Siababa A.C."/>
            <person name="Montecillo A."/>
        </authorList>
    </citation>
    <scope>NUCLEOTIDE SEQUENCE [LARGE SCALE GENOMIC DNA]</scope>
    <source>
        <strain evidence="1 2">WS11a</strain>
    </source>
</reference>
<name>A0ABW8QK74_9GAMM</name>
<sequence length="116" mass="12557">MKLTLESLKEHGAFTGRPVEKEITWKQGEKELTATVFIRPPGYHAALQGIHAAQKNSDTIAVYISSCVCDEHGNAVFTPEDITGESDPERGPLDGPITVAILLAIQEVVNLGKTMN</sequence>
<dbReference type="Pfam" id="PF16459">
    <property type="entry name" value="Phage_TAC_13"/>
    <property type="match status" value="1"/>
</dbReference>
<proteinExistence type="predicted"/>
<gene>
    <name evidence="1" type="ORF">ACJBEI_11800</name>
</gene>
<protein>
    <submittedName>
        <fullName evidence="1">Phage tail assembly chaperone family protein, TAC</fullName>
    </submittedName>
</protein>
<dbReference type="EMBL" id="JBJHGH010000001">
    <property type="protein sequence ID" value="MFK8975902.1"/>
    <property type="molecule type" value="Genomic_DNA"/>
</dbReference>
<evidence type="ECO:0000313" key="1">
    <source>
        <dbReference type="EMBL" id="MFK8975902.1"/>
    </source>
</evidence>